<evidence type="ECO:0000259" key="5">
    <source>
        <dbReference type="Pfam" id="PF00496"/>
    </source>
</evidence>
<dbReference type="PANTHER" id="PTHR30290:SF16">
    <property type="entry name" value="OLIGOPEPTIDE ABC TRANSPORTER, PERIPLASMIC OLIGOPEPTIDE-BINDING PROTEIN"/>
    <property type="match status" value="1"/>
</dbReference>
<evidence type="ECO:0000256" key="4">
    <source>
        <dbReference type="SAM" id="SignalP"/>
    </source>
</evidence>
<feature type="chain" id="PRO_5038575055" evidence="4">
    <location>
        <begin position="28"/>
        <end position="565"/>
    </location>
</feature>
<dbReference type="Pfam" id="PF00496">
    <property type="entry name" value="SBP_bac_5"/>
    <property type="match status" value="1"/>
</dbReference>
<dbReference type="CDD" id="cd08509">
    <property type="entry name" value="PBP2_TmCBP_oligosaccharides_like"/>
    <property type="match status" value="1"/>
</dbReference>
<dbReference type="GO" id="GO:0042597">
    <property type="term" value="C:periplasmic space"/>
    <property type="evidence" value="ECO:0007669"/>
    <property type="project" value="UniProtKB-ARBA"/>
</dbReference>
<proteinExistence type="inferred from homology"/>
<dbReference type="PANTHER" id="PTHR30290">
    <property type="entry name" value="PERIPLASMIC BINDING COMPONENT OF ABC TRANSPORTER"/>
    <property type="match status" value="1"/>
</dbReference>
<comment type="similarity">
    <text evidence="2">Belongs to the bacterial solute-binding protein 5 family.</text>
</comment>
<evidence type="ECO:0000313" key="6">
    <source>
        <dbReference type="EMBL" id="SDP42008.1"/>
    </source>
</evidence>
<organism evidence="6 7">
    <name type="scientific">Pedococcus dokdonensis</name>
    <dbReference type="NCBI Taxonomy" id="443156"/>
    <lineage>
        <taxon>Bacteria</taxon>
        <taxon>Bacillati</taxon>
        <taxon>Actinomycetota</taxon>
        <taxon>Actinomycetes</taxon>
        <taxon>Micrococcales</taxon>
        <taxon>Intrasporangiaceae</taxon>
        <taxon>Pedococcus</taxon>
    </lineage>
</organism>
<dbReference type="InterPro" id="IPR030678">
    <property type="entry name" value="Peptide/Ni-bd"/>
</dbReference>
<sequence>MATAITRKTKTVVALAFCGALGLSACAGGGASGGGGAGGGGGMIAQLTFPSDAPAAMGGLVDYNPYAVNALTKTWLYEPLMVRNGITCQITPWLATDYKWSSDAATLEFTIRDGVKWSDGQPLTAKDVAFTLNLAKTYPAIDRAAIWKPIFGAPATSVTANANKVRIAFGGNAAPKFDELIKLQILPEHVYSKVGDVTKYIDKAPVGSGPFKVGNYNGRRLELVRRADYWQADKIKVQKLILEGNYDASQAALKLRSGQLDAYWGEIPNPERSFVGADKKTNHFWFAPNGATVLSPNVQKVPFDDVKFREAIAPALNREEMSQKATYGIMKPASQTGLKLPAAAKLLPEKYAANDGADTVIKFDAAKAAQLLDAAGYAKGPDGKRKGKDGQPLNLTFTVQAGYIDYQSMAEVVVRNLNSIGVTTKLNTTAPESVDAQKKSGDFQLMFEYINGGCDNAKNFGGKLSSDQIPTKTEILPNVERWNDPATDATVKELSATTDEAKQKELVGTLVDTMMTQYPVTPLIYAPARILYRTDKAVGWPSESDPYAQPADDRLLIMTHLKPAK</sequence>
<protein>
    <submittedName>
        <fullName evidence="6">Peptide/nickel transport system substrate-binding protein</fullName>
    </submittedName>
</protein>
<dbReference type="Gene3D" id="3.40.190.10">
    <property type="entry name" value="Periplasmic binding protein-like II"/>
    <property type="match status" value="1"/>
</dbReference>
<comment type="subcellular location">
    <subcellularLocation>
        <location evidence="1">Cell membrane</location>
        <topology evidence="1">Lipid-anchor</topology>
    </subcellularLocation>
</comment>
<reference evidence="7" key="1">
    <citation type="submission" date="2016-10" db="EMBL/GenBank/DDBJ databases">
        <authorList>
            <person name="Varghese N."/>
            <person name="Submissions S."/>
        </authorList>
    </citation>
    <scope>NUCLEOTIDE SEQUENCE [LARGE SCALE GENOMIC DNA]</scope>
    <source>
        <strain evidence="7">DSM 22329</strain>
    </source>
</reference>
<keyword evidence="7" id="KW-1185">Reference proteome</keyword>
<feature type="domain" description="Solute-binding protein family 5" evidence="5">
    <location>
        <begin position="89"/>
        <end position="463"/>
    </location>
</feature>
<accession>A0A1H0SL98</accession>
<dbReference type="Gene3D" id="3.10.105.10">
    <property type="entry name" value="Dipeptide-binding Protein, Domain 3"/>
    <property type="match status" value="1"/>
</dbReference>
<dbReference type="InterPro" id="IPR023765">
    <property type="entry name" value="SBP_5_CS"/>
</dbReference>
<dbReference type="EMBL" id="LT629711">
    <property type="protein sequence ID" value="SDP42008.1"/>
    <property type="molecule type" value="Genomic_DNA"/>
</dbReference>
<dbReference type="PROSITE" id="PS01040">
    <property type="entry name" value="SBP_BACTERIAL_5"/>
    <property type="match status" value="1"/>
</dbReference>
<dbReference type="GO" id="GO:1904680">
    <property type="term" value="F:peptide transmembrane transporter activity"/>
    <property type="evidence" value="ECO:0007669"/>
    <property type="project" value="TreeGrafter"/>
</dbReference>
<dbReference type="InterPro" id="IPR039424">
    <property type="entry name" value="SBP_5"/>
</dbReference>
<dbReference type="Gene3D" id="3.90.76.10">
    <property type="entry name" value="Dipeptide-binding Protein, Domain 1"/>
    <property type="match status" value="1"/>
</dbReference>
<keyword evidence="3 4" id="KW-0732">Signal</keyword>
<dbReference type="GO" id="GO:0043190">
    <property type="term" value="C:ATP-binding cassette (ABC) transporter complex"/>
    <property type="evidence" value="ECO:0007669"/>
    <property type="project" value="InterPro"/>
</dbReference>
<gene>
    <name evidence="6" type="ORF">SAMN04489867_2393</name>
</gene>
<dbReference type="STRING" id="443156.SAMN04489867_2393"/>
<evidence type="ECO:0000313" key="7">
    <source>
        <dbReference type="Proteomes" id="UP000199077"/>
    </source>
</evidence>
<evidence type="ECO:0000256" key="1">
    <source>
        <dbReference type="ARBA" id="ARBA00004193"/>
    </source>
</evidence>
<dbReference type="PROSITE" id="PS51257">
    <property type="entry name" value="PROKAR_LIPOPROTEIN"/>
    <property type="match status" value="1"/>
</dbReference>
<feature type="signal peptide" evidence="4">
    <location>
        <begin position="1"/>
        <end position="27"/>
    </location>
</feature>
<evidence type="ECO:0000256" key="2">
    <source>
        <dbReference type="ARBA" id="ARBA00005695"/>
    </source>
</evidence>
<dbReference type="AlphaFoldDB" id="A0A1H0SL98"/>
<dbReference type="InterPro" id="IPR000914">
    <property type="entry name" value="SBP_5_dom"/>
</dbReference>
<dbReference type="Proteomes" id="UP000199077">
    <property type="component" value="Chromosome I"/>
</dbReference>
<dbReference type="SUPFAM" id="SSF53850">
    <property type="entry name" value="Periplasmic binding protein-like II"/>
    <property type="match status" value="1"/>
</dbReference>
<evidence type="ECO:0000256" key="3">
    <source>
        <dbReference type="ARBA" id="ARBA00022729"/>
    </source>
</evidence>
<dbReference type="GO" id="GO:0015833">
    <property type="term" value="P:peptide transport"/>
    <property type="evidence" value="ECO:0007669"/>
    <property type="project" value="TreeGrafter"/>
</dbReference>
<dbReference type="PIRSF" id="PIRSF002741">
    <property type="entry name" value="MppA"/>
    <property type="match status" value="1"/>
</dbReference>
<name>A0A1H0SL98_9MICO</name>